<dbReference type="RefSeq" id="WP_211947622.1">
    <property type="nucleotide sequence ID" value="NZ_CAJPUY010000008.1"/>
</dbReference>
<dbReference type="Proteomes" id="UP000672934">
    <property type="component" value="Unassembled WGS sequence"/>
</dbReference>
<feature type="chain" id="PRO_5038139053" evidence="2">
    <location>
        <begin position="29"/>
        <end position="109"/>
    </location>
</feature>
<name>A0A916N4E8_9BURK</name>
<comment type="caution">
    <text evidence="3">The sequence shown here is derived from an EMBL/GenBank/DDBJ whole genome shotgun (WGS) entry which is preliminary data.</text>
</comment>
<keyword evidence="2" id="KW-0732">Signal</keyword>
<feature type="signal peptide" evidence="2">
    <location>
        <begin position="1"/>
        <end position="28"/>
    </location>
</feature>
<evidence type="ECO:0000256" key="1">
    <source>
        <dbReference type="SAM" id="MobiDB-lite"/>
    </source>
</evidence>
<feature type="region of interest" description="Disordered" evidence="1">
    <location>
        <begin position="87"/>
        <end position="109"/>
    </location>
</feature>
<dbReference type="AlphaFoldDB" id="A0A916N4E8"/>
<organism evidence="3 4">
    <name type="scientific">Cupriavidus yeoncheonensis</name>
    <dbReference type="NCBI Taxonomy" id="1462994"/>
    <lineage>
        <taxon>Bacteria</taxon>
        <taxon>Pseudomonadati</taxon>
        <taxon>Pseudomonadota</taxon>
        <taxon>Betaproteobacteria</taxon>
        <taxon>Burkholderiales</taxon>
        <taxon>Burkholderiaceae</taxon>
        <taxon>Cupriavidus</taxon>
    </lineage>
</organism>
<keyword evidence="4" id="KW-1185">Reference proteome</keyword>
<sequence length="109" mass="11048">MLLPMIRALSAAAAIAMLLAAASSAAFAAPPADSRPMVLDTQGGISDGKRGGAELRTTPQAQRGAGSQPAMAPEAAQYPLVVAPYIEVPGGGPRPPYPSPRPRPTPHTP</sequence>
<protein>
    <submittedName>
        <fullName evidence="3">Uncharacterized protein</fullName>
    </submittedName>
</protein>
<evidence type="ECO:0000313" key="3">
    <source>
        <dbReference type="EMBL" id="CAG2142452.1"/>
    </source>
</evidence>
<reference evidence="3" key="1">
    <citation type="submission" date="2021-03" db="EMBL/GenBank/DDBJ databases">
        <authorList>
            <person name="Peeters C."/>
        </authorList>
    </citation>
    <scope>NUCLEOTIDE SEQUENCE</scope>
    <source>
        <strain evidence="3">LMG 31506</strain>
    </source>
</reference>
<dbReference type="EMBL" id="CAJPUY010000008">
    <property type="protein sequence ID" value="CAG2142452.1"/>
    <property type="molecule type" value="Genomic_DNA"/>
</dbReference>
<evidence type="ECO:0000313" key="4">
    <source>
        <dbReference type="Proteomes" id="UP000672934"/>
    </source>
</evidence>
<evidence type="ECO:0000256" key="2">
    <source>
        <dbReference type="SAM" id="SignalP"/>
    </source>
</evidence>
<proteinExistence type="predicted"/>
<feature type="compositionally biased region" description="Pro residues" evidence="1">
    <location>
        <begin position="92"/>
        <end position="109"/>
    </location>
</feature>
<gene>
    <name evidence="3" type="ORF">LMG31506_02679</name>
</gene>
<accession>A0A916N4E8</accession>
<feature type="region of interest" description="Disordered" evidence="1">
    <location>
        <begin position="29"/>
        <end position="73"/>
    </location>
</feature>